<feature type="region of interest" description="Disordered" evidence="2">
    <location>
        <begin position="70"/>
        <end position="95"/>
    </location>
</feature>
<organism evidence="3">
    <name type="scientific">Arion vulgaris</name>
    <dbReference type="NCBI Taxonomy" id="1028688"/>
    <lineage>
        <taxon>Eukaryota</taxon>
        <taxon>Metazoa</taxon>
        <taxon>Spiralia</taxon>
        <taxon>Lophotrochozoa</taxon>
        <taxon>Mollusca</taxon>
        <taxon>Gastropoda</taxon>
        <taxon>Heterobranchia</taxon>
        <taxon>Euthyneura</taxon>
        <taxon>Panpulmonata</taxon>
        <taxon>Eupulmonata</taxon>
        <taxon>Stylommatophora</taxon>
        <taxon>Helicina</taxon>
        <taxon>Arionoidea</taxon>
        <taxon>Arionidae</taxon>
        <taxon>Arion</taxon>
    </lineage>
</organism>
<sequence>NTIAHKDDEINKLTKLTTKYERLLEKANKYNEDLRNELSLLSSELHKHRIRNFENKSLHTQVTEAEIEEAYGNKPMPEWGADSGEGSGELSISDSLKAAAEAELQNQLVNTTSYPQ</sequence>
<dbReference type="EMBL" id="HACG01016345">
    <property type="protein sequence ID" value="CEK63210.1"/>
    <property type="molecule type" value="Transcribed_RNA"/>
</dbReference>
<keyword evidence="1" id="KW-0175">Coiled coil</keyword>
<name>A0A0B6Z656_9EUPU</name>
<reference evidence="3" key="1">
    <citation type="submission" date="2014-12" db="EMBL/GenBank/DDBJ databases">
        <title>Insight into the proteome of Arion vulgaris.</title>
        <authorList>
            <person name="Aradska J."/>
            <person name="Bulat T."/>
            <person name="Smidak R."/>
            <person name="Sarate P."/>
            <person name="Gangsoo J."/>
            <person name="Sialana F."/>
            <person name="Bilban M."/>
            <person name="Lubec G."/>
        </authorList>
    </citation>
    <scope>NUCLEOTIDE SEQUENCE</scope>
    <source>
        <tissue evidence="3">Skin</tissue>
    </source>
</reference>
<evidence type="ECO:0000256" key="2">
    <source>
        <dbReference type="SAM" id="MobiDB-lite"/>
    </source>
</evidence>
<feature type="non-terminal residue" evidence="3">
    <location>
        <position position="116"/>
    </location>
</feature>
<evidence type="ECO:0000256" key="1">
    <source>
        <dbReference type="SAM" id="Coils"/>
    </source>
</evidence>
<dbReference type="AlphaFoldDB" id="A0A0B6Z656"/>
<accession>A0A0B6Z656</accession>
<proteinExistence type="predicted"/>
<protein>
    <submittedName>
        <fullName evidence="3">Uncharacterized protein</fullName>
    </submittedName>
</protein>
<feature type="coiled-coil region" evidence="1">
    <location>
        <begin position="6"/>
        <end position="51"/>
    </location>
</feature>
<gene>
    <name evidence="3" type="primary">ORF47538</name>
</gene>
<feature type="non-terminal residue" evidence="3">
    <location>
        <position position="1"/>
    </location>
</feature>
<evidence type="ECO:0000313" key="3">
    <source>
        <dbReference type="EMBL" id="CEK63210.1"/>
    </source>
</evidence>